<feature type="region of interest" description="Disordered" evidence="1">
    <location>
        <begin position="149"/>
        <end position="203"/>
    </location>
</feature>
<dbReference type="InterPro" id="IPR023393">
    <property type="entry name" value="START-like_dom_sf"/>
</dbReference>
<gene>
    <name evidence="3" type="ORF">EFW17_01845</name>
</gene>
<evidence type="ECO:0008006" key="5">
    <source>
        <dbReference type="Google" id="ProtNLM"/>
    </source>
</evidence>
<feature type="compositionally biased region" description="Basic and acidic residues" evidence="1">
    <location>
        <begin position="193"/>
        <end position="203"/>
    </location>
</feature>
<reference evidence="3 4" key="1">
    <citation type="submission" date="2018-11" db="EMBL/GenBank/DDBJ databases">
        <title>The genome draft of YIM 96095.</title>
        <authorList>
            <person name="Tang S.-K."/>
            <person name="Chunyu W.-X."/>
            <person name="Feng Y.-Z."/>
        </authorList>
    </citation>
    <scope>NUCLEOTIDE SEQUENCE [LARGE SCALE GENOMIC DNA]</scope>
    <source>
        <strain evidence="3 4">YIM 96095</strain>
    </source>
</reference>
<dbReference type="InterPro" id="IPR010419">
    <property type="entry name" value="CO_DH_gsu"/>
</dbReference>
<feature type="transmembrane region" description="Helical" evidence="2">
    <location>
        <begin position="220"/>
        <end position="237"/>
    </location>
</feature>
<keyword evidence="4" id="KW-1185">Reference proteome</keyword>
<evidence type="ECO:0000256" key="1">
    <source>
        <dbReference type="SAM" id="MobiDB-lite"/>
    </source>
</evidence>
<evidence type="ECO:0000313" key="4">
    <source>
        <dbReference type="Proteomes" id="UP000269198"/>
    </source>
</evidence>
<sequence>MRLDHDFTVPASVSEAWNVLLDVPRIAPCMPGATLTEFDGETFTGTVKVKLGPVSLTYRGSGRFVEIDEEARRVVIEASGKESRGSGTARATVTATLVAEEESSTRVDVGTDLTITGRPAQFGRGMLSDVGARLIGQFADCLARKLAGEGDTTGGESSGAAGSGEAAGEAAGGAEATPAGSAEPTGSGQPARSGEHEAGRDVRPIDLFEVTGVREKARRFAPYALASAAAGAVLFAIRRRRRRRNR</sequence>
<feature type="compositionally biased region" description="Low complexity" evidence="1">
    <location>
        <begin position="158"/>
        <end position="185"/>
    </location>
</feature>
<dbReference type="PANTHER" id="PTHR38588:SF1">
    <property type="entry name" value="BLL0334 PROTEIN"/>
    <property type="match status" value="1"/>
</dbReference>
<evidence type="ECO:0000256" key="2">
    <source>
        <dbReference type="SAM" id="Phobius"/>
    </source>
</evidence>
<proteinExistence type="predicted"/>
<keyword evidence="2" id="KW-0472">Membrane</keyword>
<organism evidence="3 4">
    <name type="scientific">Halostreptopolyspora alba</name>
    <dbReference type="NCBI Taxonomy" id="2487137"/>
    <lineage>
        <taxon>Bacteria</taxon>
        <taxon>Bacillati</taxon>
        <taxon>Actinomycetota</taxon>
        <taxon>Actinomycetes</taxon>
        <taxon>Streptosporangiales</taxon>
        <taxon>Nocardiopsidaceae</taxon>
        <taxon>Halostreptopolyspora</taxon>
    </lineage>
</organism>
<dbReference type="EMBL" id="RJMB01000001">
    <property type="protein sequence ID" value="RNL87576.1"/>
    <property type="molecule type" value="Genomic_DNA"/>
</dbReference>
<evidence type="ECO:0000313" key="3">
    <source>
        <dbReference type="EMBL" id="RNL87576.1"/>
    </source>
</evidence>
<dbReference type="RefSeq" id="WP_123199441.1">
    <property type="nucleotide sequence ID" value="NZ_RJMB01000001.1"/>
</dbReference>
<keyword evidence="2" id="KW-1133">Transmembrane helix</keyword>
<keyword evidence="2" id="KW-0812">Transmembrane</keyword>
<dbReference type="SUPFAM" id="SSF55961">
    <property type="entry name" value="Bet v1-like"/>
    <property type="match status" value="1"/>
</dbReference>
<dbReference type="AlphaFoldDB" id="A0A3N0EI55"/>
<name>A0A3N0EI55_9ACTN</name>
<dbReference type="Gene3D" id="3.30.530.20">
    <property type="match status" value="1"/>
</dbReference>
<comment type="caution">
    <text evidence="3">The sequence shown here is derived from an EMBL/GenBank/DDBJ whole genome shotgun (WGS) entry which is preliminary data.</text>
</comment>
<protein>
    <recommendedName>
        <fullName evidence="5">Carbon monoxide dehydrogenase</fullName>
    </recommendedName>
</protein>
<dbReference type="Pfam" id="PF06240">
    <property type="entry name" value="COXG"/>
    <property type="match status" value="1"/>
</dbReference>
<dbReference type="PANTHER" id="PTHR38588">
    <property type="entry name" value="BLL0334 PROTEIN"/>
    <property type="match status" value="1"/>
</dbReference>
<dbReference type="Proteomes" id="UP000269198">
    <property type="component" value="Unassembled WGS sequence"/>
</dbReference>
<accession>A0A3N0EI55</accession>
<dbReference type="CDD" id="cd07823">
    <property type="entry name" value="SRPBCC_5"/>
    <property type="match status" value="1"/>
</dbReference>
<dbReference type="OrthoDB" id="9808623at2"/>